<evidence type="ECO:0000313" key="8">
    <source>
        <dbReference type="Proteomes" id="UP001205890"/>
    </source>
</evidence>
<keyword evidence="8" id="KW-1185">Reference proteome</keyword>
<dbReference type="PRINTS" id="PR00377">
    <property type="entry name" value="IMPHPHTASES"/>
</dbReference>
<dbReference type="Gene3D" id="3.30.540.10">
    <property type="entry name" value="Fructose-1,6-Bisphosphatase, subunit A, domain 1"/>
    <property type="match status" value="1"/>
</dbReference>
<dbReference type="Proteomes" id="UP001205890">
    <property type="component" value="Unassembled WGS sequence"/>
</dbReference>
<keyword evidence="2 6" id="KW-1003">Cell membrane</keyword>
<feature type="binding site" evidence="6">
    <location>
        <begin position="89"/>
        <end position="92"/>
    </location>
    <ligand>
        <name>substrate</name>
    </ligand>
</feature>
<feature type="binding site" evidence="6">
    <location>
        <position position="87"/>
    </location>
    <ligand>
        <name>Mg(2+)</name>
        <dbReference type="ChEBI" id="CHEBI:18420"/>
        <label>1</label>
    </ligand>
</feature>
<keyword evidence="5 6" id="KW-0472">Membrane</keyword>
<feature type="binding site" evidence="6">
    <location>
        <position position="87"/>
    </location>
    <ligand>
        <name>Mg(2+)</name>
        <dbReference type="ChEBI" id="CHEBI:18420"/>
        <label>2</label>
    </ligand>
</feature>
<evidence type="ECO:0000256" key="4">
    <source>
        <dbReference type="ARBA" id="ARBA00022801"/>
    </source>
</evidence>
<dbReference type="InterPro" id="IPR050725">
    <property type="entry name" value="CysQ/Inositol_MonoPase"/>
</dbReference>
<dbReference type="EC" id="3.1.3.7" evidence="6"/>
<organism evidence="7 8">
    <name type="scientific">Alsobacter ponti</name>
    <dbReference type="NCBI Taxonomy" id="2962936"/>
    <lineage>
        <taxon>Bacteria</taxon>
        <taxon>Pseudomonadati</taxon>
        <taxon>Pseudomonadota</taxon>
        <taxon>Alphaproteobacteria</taxon>
        <taxon>Hyphomicrobiales</taxon>
        <taxon>Alsobacteraceae</taxon>
        <taxon>Alsobacter</taxon>
    </lineage>
</organism>
<comment type="similarity">
    <text evidence="1 6">Belongs to the inositol monophosphatase superfamily. CysQ family.</text>
</comment>
<dbReference type="RefSeq" id="WP_254743699.1">
    <property type="nucleotide sequence ID" value="NZ_JANCLU010000014.1"/>
</dbReference>
<dbReference type="PROSITE" id="PS00630">
    <property type="entry name" value="IMP_2"/>
    <property type="match status" value="1"/>
</dbReference>
<dbReference type="PANTHER" id="PTHR43028:SF5">
    <property type="entry name" value="3'(2'),5'-BISPHOSPHATE NUCLEOTIDASE 1"/>
    <property type="match status" value="1"/>
</dbReference>
<sequence>MPDFRDPALVDALADIASRAGAAIMGHYGACEGRAKEDGSPVTAADEAADALIGAALAALLPGVPVLSEESAASFAATDLRRFVLVDPLDGTKEFLTGNGEFTVNIAVIEDGAPVSGVVYAPALGRMWLAGRDAERLSVMPGEEVGQARDRRAIRVRRRETALVAVASRSHRDAATDAWLSGRPVADTRSAGSSLKFCLIAEGEADIYPRLGPTMEWDTAAGHAVVTAAGGVVLTPEGAPFRYGKAGAGFRNGPFVAASDAALVAGPLAARSA</sequence>
<feature type="binding site" evidence="6">
    <location>
        <position position="90"/>
    </location>
    <ligand>
        <name>Mg(2+)</name>
        <dbReference type="ChEBI" id="CHEBI:18420"/>
        <label>2</label>
    </ligand>
</feature>
<dbReference type="Pfam" id="PF00459">
    <property type="entry name" value="Inositol_P"/>
    <property type="match status" value="1"/>
</dbReference>
<dbReference type="NCBIfam" id="TIGR01331">
    <property type="entry name" value="bisphos_cysQ"/>
    <property type="match status" value="1"/>
</dbReference>
<feature type="binding site" evidence="6">
    <location>
        <position position="69"/>
    </location>
    <ligand>
        <name>substrate</name>
    </ligand>
</feature>
<dbReference type="InterPro" id="IPR020550">
    <property type="entry name" value="Inositol_monophosphatase_CS"/>
</dbReference>
<keyword evidence="4 6" id="KW-0378">Hydrolase</keyword>
<evidence type="ECO:0000256" key="1">
    <source>
        <dbReference type="ARBA" id="ARBA00005289"/>
    </source>
</evidence>
<dbReference type="HAMAP" id="MF_02095">
    <property type="entry name" value="CysQ"/>
    <property type="match status" value="1"/>
</dbReference>
<accession>A0ABT1LE83</accession>
<feature type="binding site" evidence="6">
    <location>
        <position position="89"/>
    </location>
    <ligand>
        <name>Mg(2+)</name>
        <dbReference type="ChEBI" id="CHEBI:18420"/>
        <label>1</label>
    </ligand>
</feature>
<dbReference type="PANTHER" id="PTHR43028">
    <property type="entry name" value="3'(2'),5'-BISPHOSPHATE NUCLEOTIDASE 1"/>
    <property type="match status" value="1"/>
</dbReference>
<dbReference type="InterPro" id="IPR000760">
    <property type="entry name" value="Inositol_monophosphatase-like"/>
</dbReference>
<evidence type="ECO:0000256" key="2">
    <source>
        <dbReference type="ARBA" id="ARBA00022475"/>
    </source>
</evidence>
<name>A0ABT1LE83_9HYPH</name>
<dbReference type="GO" id="GO:0008441">
    <property type="term" value="F:3'(2'),5'-bisphosphate nucleotidase activity"/>
    <property type="evidence" value="ECO:0007669"/>
    <property type="project" value="UniProtKB-EC"/>
</dbReference>
<dbReference type="InterPro" id="IPR006240">
    <property type="entry name" value="CysQ"/>
</dbReference>
<protein>
    <recommendedName>
        <fullName evidence="6">3'(2'),5'-bisphosphate nucleotidase CysQ</fullName>
        <ecNumber evidence="6">3.1.3.7</ecNumber>
    </recommendedName>
    <alternativeName>
        <fullName evidence="6">3'(2'),5-bisphosphonucleoside 3'(2')-phosphohydrolase</fullName>
    </alternativeName>
    <alternativeName>
        <fullName evidence="6">3'-phosphoadenosine 5'-phosphate phosphatase</fullName>
        <shortName evidence="6">PAP phosphatase</shortName>
    </alternativeName>
</protein>
<comment type="function">
    <text evidence="6">Converts adenosine-3',5'-bisphosphate (PAP) to AMP.</text>
</comment>
<comment type="subcellular location">
    <subcellularLocation>
        <location evidence="6">Cell inner membrane</location>
        <topology evidence="6">Peripheral membrane protein</topology>
        <orientation evidence="6">Cytoplasmic side</orientation>
    </subcellularLocation>
</comment>
<feature type="binding site" evidence="6">
    <location>
        <position position="218"/>
    </location>
    <ligand>
        <name>Mg(2+)</name>
        <dbReference type="ChEBI" id="CHEBI:18420"/>
        <label>2</label>
    </ligand>
</feature>
<gene>
    <name evidence="6 7" type="primary">cysQ</name>
    <name evidence="7" type="ORF">NK718_14670</name>
</gene>
<feature type="binding site" evidence="6">
    <location>
        <position position="69"/>
    </location>
    <ligand>
        <name>Mg(2+)</name>
        <dbReference type="ChEBI" id="CHEBI:18420"/>
        <label>1</label>
    </ligand>
</feature>
<dbReference type="Gene3D" id="3.40.190.80">
    <property type="match status" value="1"/>
</dbReference>
<feature type="binding site" evidence="6">
    <location>
        <position position="218"/>
    </location>
    <ligand>
        <name>substrate</name>
    </ligand>
</feature>
<keyword evidence="6" id="KW-0479">Metal-binding</keyword>
<dbReference type="SUPFAM" id="SSF56655">
    <property type="entry name" value="Carbohydrate phosphatase"/>
    <property type="match status" value="1"/>
</dbReference>
<evidence type="ECO:0000256" key="6">
    <source>
        <dbReference type="HAMAP-Rule" id="MF_02095"/>
    </source>
</evidence>
<reference evidence="7 8" key="1">
    <citation type="submission" date="2022-07" db="EMBL/GenBank/DDBJ databases">
        <authorList>
            <person name="Li W.-J."/>
            <person name="Deng Q.-Q."/>
        </authorList>
    </citation>
    <scope>NUCLEOTIDE SEQUENCE [LARGE SCALE GENOMIC DNA]</scope>
    <source>
        <strain evidence="7 8">SYSU M60028</strain>
    </source>
</reference>
<comment type="catalytic activity">
    <reaction evidence="6">
        <text>adenosine 3',5'-bisphosphate + H2O = AMP + phosphate</text>
        <dbReference type="Rhea" id="RHEA:10040"/>
        <dbReference type="ChEBI" id="CHEBI:15377"/>
        <dbReference type="ChEBI" id="CHEBI:43474"/>
        <dbReference type="ChEBI" id="CHEBI:58343"/>
        <dbReference type="ChEBI" id="CHEBI:456215"/>
        <dbReference type="EC" id="3.1.3.7"/>
    </reaction>
</comment>
<comment type="caution">
    <text evidence="7">The sequence shown here is derived from an EMBL/GenBank/DDBJ whole genome shotgun (WGS) entry which is preliminary data.</text>
</comment>
<keyword evidence="3 6" id="KW-0997">Cell inner membrane</keyword>
<dbReference type="CDD" id="cd01638">
    <property type="entry name" value="CysQ"/>
    <property type="match status" value="1"/>
</dbReference>
<evidence type="ECO:0000256" key="3">
    <source>
        <dbReference type="ARBA" id="ARBA00022519"/>
    </source>
</evidence>
<dbReference type="EMBL" id="JANCLU010000014">
    <property type="protein sequence ID" value="MCP8939769.1"/>
    <property type="molecule type" value="Genomic_DNA"/>
</dbReference>
<keyword evidence="6" id="KW-0460">Magnesium</keyword>
<evidence type="ECO:0000256" key="5">
    <source>
        <dbReference type="ARBA" id="ARBA00023136"/>
    </source>
</evidence>
<proteinExistence type="inferred from homology"/>
<evidence type="ECO:0000313" key="7">
    <source>
        <dbReference type="EMBL" id="MCP8939769.1"/>
    </source>
</evidence>
<comment type="cofactor">
    <cofactor evidence="6">
        <name>Mg(2+)</name>
        <dbReference type="ChEBI" id="CHEBI:18420"/>
    </cofactor>
</comment>